<evidence type="ECO:0000256" key="1">
    <source>
        <dbReference type="ARBA" id="ARBA00023002"/>
    </source>
</evidence>
<dbReference type="Pfam" id="PF00465">
    <property type="entry name" value="Fe-ADH"/>
    <property type="match status" value="1"/>
</dbReference>
<dbReference type="PANTHER" id="PTHR11496">
    <property type="entry name" value="ALCOHOL DEHYDROGENASE"/>
    <property type="match status" value="1"/>
</dbReference>
<sequence length="438" mass="47871">MLEKNRVQQLDIPSRKGYDAIFNSNFLEDIPAALSQWGSSRVLLVASKALAANSSHISALQSALGPTLADTKLGVGSHSPYADVRDIAQRIQRHRADCVISVGSCSYSDACKISCLLAANFDPAASFDEADMEALVDRERGIADRRADGTALRRRACRLVTVPTSLSASEWNALSSATNAQGKKQHFGGWDDGGQPDLILLDPELAATSPERLWLSSGVRCVDHCVELMCNPRSGEEGYEGVGGHAERGLRCMIRGLTEYKEAKGVGERDEDGQGMEESERRRRRELLLEGISECQYGSREALTGLLIWRVPMGPSHAIGHQLGAVANVMHGITSCVMLAPVLRWQATNLSNPHYKDTQAKILGIFNETLGWQETSAADVVERFVKSLGLPTTLRDVGVVSDEEVRRIAYKTMTDVWGGGKRQMEFEDVMEVLNSVRG</sequence>
<organism evidence="4 5">
    <name type="scientific">Purpureocillium lilacinum</name>
    <name type="common">Paecilomyces lilacinus</name>
    <dbReference type="NCBI Taxonomy" id="33203"/>
    <lineage>
        <taxon>Eukaryota</taxon>
        <taxon>Fungi</taxon>
        <taxon>Dikarya</taxon>
        <taxon>Ascomycota</taxon>
        <taxon>Pezizomycotina</taxon>
        <taxon>Sordariomycetes</taxon>
        <taxon>Hypocreomycetidae</taxon>
        <taxon>Hypocreales</taxon>
        <taxon>Ophiocordycipitaceae</taxon>
        <taxon>Purpureocillium</taxon>
    </lineage>
</organism>
<feature type="domain" description="Alcohol dehydrogenase iron-type/glycerol dehydrogenase GldA" evidence="2">
    <location>
        <begin position="21"/>
        <end position="203"/>
    </location>
</feature>
<dbReference type="GO" id="GO:0005739">
    <property type="term" value="C:mitochondrion"/>
    <property type="evidence" value="ECO:0007669"/>
    <property type="project" value="TreeGrafter"/>
</dbReference>
<proteinExistence type="predicted"/>
<dbReference type="AlphaFoldDB" id="A0A2U3DUN7"/>
<dbReference type="PANTHER" id="PTHR11496:SF107">
    <property type="entry name" value="ALCOHOL DEHYDROGENASE, PUTATIVE (AFU_ORTHOLOGUE AFUA_1G06800)-RELATED"/>
    <property type="match status" value="1"/>
</dbReference>
<dbReference type="GO" id="GO:0004022">
    <property type="term" value="F:alcohol dehydrogenase (NAD+) activity"/>
    <property type="evidence" value="ECO:0007669"/>
    <property type="project" value="TreeGrafter"/>
</dbReference>
<protein>
    <submittedName>
        <fullName evidence="4">Uncharacterized protein</fullName>
    </submittedName>
</protein>
<dbReference type="Pfam" id="PF25137">
    <property type="entry name" value="ADH_Fe_C"/>
    <property type="match status" value="1"/>
</dbReference>
<dbReference type="InterPro" id="IPR001670">
    <property type="entry name" value="ADH_Fe/GldA"/>
</dbReference>
<comment type="caution">
    <text evidence="4">The sequence shown here is derived from an EMBL/GenBank/DDBJ whole genome shotgun (WGS) entry which is preliminary data.</text>
</comment>
<evidence type="ECO:0000313" key="4">
    <source>
        <dbReference type="EMBL" id="PWI65965.1"/>
    </source>
</evidence>
<dbReference type="CDD" id="cd08192">
    <property type="entry name" value="MAR-like"/>
    <property type="match status" value="1"/>
</dbReference>
<dbReference type="Proteomes" id="UP000245956">
    <property type="component" value="Unassembled WGS sequence"/>
</dbReference>
<dbReference type="InterPro" id="IPR018211">
    <property type="entry name" value="ADH_Fe_CS"/>
</dbReference>
<dbReference type="GO" id="GO:0046872">
    <property type="term" value="F:metal ion binding"/>
    <property type="evidence" value="ECO:0007669"/>
    <property type="project" value="InterPro"/>
</dbReference>
<dbReference type="InterPro" id="IPR056798">
    <property type="entry name" value="ADH_Fe_C"/>
</dbReference>
<evidence type="ECO:0000313" key="5">
    <source>
        <dbReference type="Proteomes" id="UP000245956"/>
    </source>
</evidence>
<dbReference type="PROSITE" id="PS00060">
    <property type="entry name" value="ADH_IRON_2"/>
    <property type="match status" value="1"/>
</dbReference>
<evidence type="ECO:0000259" key="2">
    <source>
        <dbReference type="Pfam" id="PF00465"/>
    </source>
</evidence>
<name>A0A2U3DUN7_PURLI</name>
<keyword evidence="1" id="KW-0560">Oxidoreductase</keyword>
<accession>A0A2U3DUN7</accession>
<dbReference type="Gene3D" id="3.40.50.1970">
    <property type="match status" value="1"/>
</dbReference>
<dbReference type="Gene3D" id="1.20.1090.10">
    <property type="entry name" value="Dehydroquinate synthase-like - alpha domain"/>
    <property type="match status" value="1"/>
</dbReference>
<gene>
    <name evidence="4" type="ORF">PCL_05443</name>
</gene>
<feature type="domain" description="Fe-containing alcohol dehydrogenase-like C-terminal" evidence="3">
    <location>
        <begin position="305"/>
        <end position="435"/>
    </location>
</feature>
<dbReference type="EMBL" id="LCWV01000028">
    <property type="protein sequence ID" value="PWI65965.1"/>
    <property type="molecule type" value="Genomic_DNA"/>
</dbReference>
<dbReference type="InterPro" id="IPR039697">
    <property type="entry name" value="Alcohol_dehydrogenase_Fe"/>
</dbReference>
<reference evidence="4 5" key="1">
    <citation type="journal article" date="2016" name="Front. Microbiol.">
        <title>Genome and transcriptome sequences reveal the specific parasitism of the nematophagous Purpureocillium lilacinum 36-1.</title>
        <authorList>
            <person name="Xie J."/>
            <person name="Li S."/>
            <person name="Mo C."/>
            <person name="Xiao X."/>
            <person name="Peng D."/>
            <person name="Wang G."/>
            <person name="Xiao Y."/>
        </authorList>
    </citation>
    <scope>NUCLEOTIDE SEQUENCE [LARGE SCALE GENOMIC DNA]</scope>
    <source>
        <strain evidence="4 5">36-1</strain>
    </source>
</reference>
<evidence type="ECO:0000259" key="3">
    <source>
        <dbReference type="Pfam" id="PF25137"/>
    </source>
</evidence>
<dbReference type="SUPFAM" id="SSF56796">
    <property type="entry name" value="Dehydroquinate synthase-like"/>
    <property type="match status" value="1"/>
</dbReference>